<name>A0A537JUH4_9BACT</name>
<dbReference type="AlphaFoldDB" id="A0A537JUH4"/>
<keyword evidence="2" id="KW-1277">Toxin-antitoxin system</keyword>
<comment type="caution">
    <text evidence="3">The sequence shown here is derived from an EMBL/GenBank/DDBJ whole genome shotgun (WGS) entry which is preliminary data.</text>
</comment>
<comment type="similarity">
    <text evidence="1">Belongs to the RelE toxin family.</text>
</comment>
<organism evidence="3 4">
    <name type="scientific">Candidatus Segetimicrobium genomatis</name>
    <dbReference type="NCBI Taxonomy" id="2569760"/>
    <lineage>
        <taxon>Bacteria</taxon>
        <taxon>Bacillati</taxon>
        <taxon>Candidatus Sysuimicrobiota</taxon>
        <taxon>Candidatus Sysuimicrobiia</taxon>
        <taxon>Candidatus Sysuimicrobiales</taxon>
        <taxon>Candidatus Segetimicrobiaceae</taxon>
        <taxon>Candidatus Segetimicrobium</taxon>
    </lineage>
</organism>
<evidence type="ECO:0000256" key="1">
    <source>
        <dbReference type="ARBA" id="ARBA00006226"/>
    </source>
</evidence>
<proteinExistence type="inferred from homology"/>
<dbReference type="SUPFAM" id="SSF143011">
    <property type="entry name" value="RelE-like"/>
    <property type="match status" value="1"/>
</dbReference>
<dbReference type="Proteomes" id="UP000318509">
    <property type="component" value="Unassembled WGS sequence"/>
</dbReference>
<dbReference type="PANTHER" id="PTHR35601:SF1">
    <property type="entry name" value="TOXIN RELE"/>
    <property type="match status" value="1"/>
</dbReference>
<protein>
    <submittedName>
        <fullName evidence="3">Type II toxin-antitoxin system RelE/ParE family toxin</fullName>
    </submittedName>
</protein>
<accession>A0A537JUH4</accession>
<dbReference type="Gene3D" id="3.30.2310.20">
    <property type="entry name" value="RelE-like"/>
    <property type="match status" value="1"/>
</dbReference>
<evidence type="ECO:0000313" key="4">
    <source>
        <dbReference type="Proteomes" id="UP000318509"/>
    </source>
</evidence>
<dbReference type="InterPro" id="IPR035093">
    <property type="entry name" value="RelE/ParE_toxin_dom_sf"/>
</dbReference>
<dbReference type="PANTHER" id="PTHR35601">
    <property type="entry name" value="TOXIN RELE"/>
    <property type="match status" value="1"/>
</dbReference>
<sequence length="95" mass="11461">MSAGYSVVYRPETVTEDLPRIPRNMQTRIMRAIESRLMTEPARYGERLRRSLTGLWKHRVGDYRVCYEIQERTVTVWAIRSRRDVYAIMERRRPT</sequence>
<evidence type="ECO:0000256" key="2">
    <source>
        <dbReference type="ARBA" id="ARBA00022649"/>
    </source>
</evidence>
<evidence type="ECO:0000313" key="3">
    <source>
        <dbReference type="EMBL" id="TMI87191.1"/>
    </source>
</evidence>
<dbReference type="EMBL" id="VBAK01000165">
    <property type="protein sequence ID" value="TMI87191.1"/>
    <property type="molecule type" value="Genomic_DNA"/>
</dbReference>
<reference evidence="3 4" key="1">
    <citation type="journal article" date="2019" name="Nat. Microbiol.">
        <title>Mediterranean grassland soil C-N compound turnover is dependent on rainfall and depth, and is mediated by genomically divergent microorganisms.</title>
        <authorList>
            <person name="Diamond S."/>
            <person name="Andeer P.F."/>
            <person name="Li Z."/>
            <person name="Crits-Christoph A."/>
            <person name="Burstein D."/>
            <person name="Anantharaman K."/>
            <person name="Lane K.R."/>
            <person name="Thomas B.C."/>
            <person name="Pan C."/>
            <person name="Northen T.R."/>
            <person name="Banfield J.F."/>
        </authorList>
    </citation>
    <scope>NUCLEOTIDE SEQUENCE [LARGE SCALE GENOMIC DNA]</scope>
    <source>
        <strain evidence="3">NP_3</strain>
    </source>
</reference>
<gene>
    <name evidence="3" type="ORF">E6H00_16375</name>
</gene>
<dbReference type="Pfam" id="PF05016">
    <property type="entry name" value="ParE_toxin"/>
    <property type="match status" value="1"/>
</dbReference>
<dbReference type="InterPro" id="IPR007712">
    <property type="entry name" value="RelE/ParE_toxin"/>
</dbReference>